<evidence type="ECO:0000313" key="4">
    <source>
        <dbReference type="Proteomes" id="UP000309038"/>
    </source>
</evidence>
<dbReference type="InterPro" id="IPR009163">
    <property type="entry name" value="Ap4A_phos1/2"/>
</dbReference>
<dbReference type="GO" id="GO:0005524">
    <property type="term" value="F:ATP binding"/>
    <property type="evidence" value="ECO:0007669"/>
    <property type="project" value="InterPro"/>
</dbReference>
<comment type="caution">
    <text evidence="3">The sequence shown here is derived from an EMBL/GenBank/DDBJ whole genome shotgun (WGS) entry which is preliminary data.</text>
</comment>
<dbReference type="SUPFAM" id="SSF54197">
    <property type="entry name" value="HIT-like"/>
    <property type="match status" value="1"/>
</dbReference>
<dbReference type="PANTHER" id="PTHR38420:SF1">
    <property type="entry name" value="PUTATIVE (AFU_ORTHOLOGUE AFUA_5G14690)-RELATED"/>
    <property type="match status" value="1"/>
</dbReference>
<feature type="domain" description="ATP adenylyltransferase C-terminal" evidence="1">
    <location>
        <begin position="160"/>
        <end position="283"/>
    </location>
</feature>
<evidence type="ECO:0000259" key="1">
    <source>
        <dbReference type="Pfam" id="PF09830"/>
    </source>
</evidence>
<proteinExistence type="predicted"/>
<name>A0A4S4KTT9_9APHY</name>
<dbReference type="GO" id="GO:0009117">
    <property type="term" value="P:nucleotide metabolic process"/>
    <property type="evidence" value="ECO:0007669"/>
    <property type="project" value="InterPro"/>
</dbReference>
<gene>
    <name evidence="3" type="ORF">EW026_g722</name>
</gene>
<dbReference type="Pfam" id="PF09830">
    <property type="entry name" value="ATP_transf"/>
    <property type="match status" value="1"/>
</dbReference>
<keyword evidence="4" id="KW-1185">Reference proteome</keyword>
<organism evidence="3 4">
    <name type="scientific">Hermanssonia centrifuga</name>
    <dbReference type="NCBI Taxonomy" id="98765"/>
    <lineage>
        <taxon>Eukaryota</taxon>
        <taxon>Fungi</taxon>
        <taxon>Dikarya</taxon>
        <taxon>Basidiomycota</taxon>
        <taxon>Agaricomycotina</taxon>
        <taxon>Agaricomycetes</taxon>
        <taxon>Polyporales</taxon>
        <taxon>Meruliaceae</taxon>
        <taxon>Hermanssonia</taxon>
    </lineage>
</organism>
<evidence type="ECO:0000313" key="3">
    <source>
        <dbReference type="EMBL" id="THH02102.1"/>
    </source>
</evidence>
<dbReference type="AlphaFoldDB" id="A0A4S4KTT9"/>
<dbReference type="PANTHER" id="PTHR38420">
    <property type="entry name" value="AP-4-A PHOSPHORYLASE II"/>
    <property type="match status" value="1"/>
</dbReference>
<dbReference type="InterPro" id="IPR045759">
    <property type="entry name" value="Ap4A_phos1/2_N"/>
</dbReference>
<dbReference type="GO" id="GO:0003877">
    <property type="term" value="F:ATP:ADP adenylyltransferase activity"/>
    <property type="evidence" value="ECO:0007669"/>
    <property type="project" value="InterPro"/>
</dbReference>
<accession>A0A4S4KTT9</accession>
<dbReference type="Pfam" id="PF19327">
    <property type="entry name" value="Ap4A_phos_N"/>
    <property type="match status" value="1"/>
</dbReference>
<sequence length="297" mass="32677">MSHTPAEIVAQLPERFDKARESGDVLFFPSTISKHQAHGVEFEIRLCPALQKKPSLPTPHFDANADERRAILGKEGKKFDPFAPPYVPGLYLGDVKDEEEGVEYAVLIFMVFISGGDLSGASQPHKHLQLIPIEDNGPPVEVLARRTVIETLERPFSLQSLPYANHVRRFPAFLPTAPVDEIEPTLSRAFLSLLDLALSTYRRDPAPSTSATTMSTLSYNVILTLEHMHVIPRKAENYTLAETGDALSINSMGFAGCMLVKSERELEAVIKEGVGEILRGVGCKSIHDQQCEGACSL</sequence>
<dbReference type="InterPro" id="IPR019200">
    <property type="entry name" value="ATP_adenylylTrfase_C"/>
</dbReference>
<feature type="domain" description="Ap4A phosphorylase 1/2 N-terminal" evidence="2">
    <location>
        <begin position="110"/>
        <end position="134"/>
    </location>
</feature>
<evidence type="ECO:0000259" key="2">
    <source>
        <dbReference type="Pfam" id="PF19327"/>
    </source>
</evidence>
<dbReference type="InterPro" id="IPR036265">
    <property type="entry name" value="HIT-like_sf"/>
</dbReference>
<dbReference type="InterPro" id="IPR043171">
    <property type="entry name" value="Ap4A_phos1/2-like"/>
</dbReference>
<dbReference type="EMBL" id="SGPJ01000011">
    <property type="protein sequence ID" value="THH02102.1"/>
    <property type="molecule type" value="Genomic_DNA"/>
</dbReference>
<protein>
    <submittedName>
        <fullName evidence="3">Uncharacterized protein</fullName>
    </submittedName>
</protein>
<reference evidence="3 4" key="1">
    <citation type="submission" date="2019-02" db="EMBL/GenBank/DDBJ databases">
        <title>Genome sequencing of the rare red list fungi Phlebia centrifuga.</title>
        <authorList>
            <person name="Buettner E."/>
            <person name="Kellner H."/>
        </authorList>
    </citation>
    <scope>NUCLEOTIDE SEQUENCE [LARGE SCALE GENOMIC DNA]</scope>
    <source>
        <strain evidence="3 4">DSM 108282</strain>
    </source>
</reference>
<dbReference type="Proteomes" id="UP000309038">
    <property type="component" value="Unassembled WGS sequence"/>
</dbReference>
<dbReference type="Gene3D" id="3.30.428.70">
    <property type="match status" value="1"/>
</dbReference>